<dbReference type="Proteomes" id="UP001458880">
    <property type="component" value="Unassembled WGS sequence"/>
</dbReference>
<name>A0AAW1IFS7_POPJA</name>
<accession>A0AAW1IFS7</accession>
<reference evidence="7 8" key="1">
    <citation type="journal article" date="2024" name="BMC Genomics">
        <title>De novo assembly and annotation of Popillia japonica's genome with initial clues to its potential as an invasive pest.</title>
        <authorList>
            <person name="Cucini C."/>
            <person name="Boschi S."/>
            <person name="Funari R."/>
            <person name="Cardaioli E."/>
            <person name="Iannotti N."/>
            <person name="Marturano G."/>
            <person name="Paoli F."/>
            <person name="Bruttini M."/>
            <person name="Carapelli A."/>
            <person name="Frati F."/>
            <person name="Nardi F."/>
        </authorList>
    </citation>
    <scope>NUCLEOTIDE SEQUENCE [LARGE SCALE GENOMIC DNA]</scope>
    <source>
        <strain evidence="7">DMR45628</strain>
    </source>
</reference>
<gene>
    <name evidence="7" type="ORF">QE152_g35319</name>
</gene>
<dbReference type="CDD" id="cd06847">
    <property type="entry name" value="HFD_SUPT7L"/>
    <property type="match status" value="1"/>
</dbReference>
<dbReference type="PANTHER" id="PTHR28598">
    <property type="entry name" value="STAGA COMPLEX 65 SUBUNIT GAMMA"/>
    <property type="match status" value="1"/>
</dbReference>
<dbReference type="Pfam" id="PF07524">
    <property type="entry name" value="Bromo_TP"/>
    <property type="match status" value="1"/>
</dbReference>
<comment type="caution">
    <text evidence="7">The sequence shown here is derived from an EMBL/GenBank/DDBJ whole genome shotgun (WGS) entry which is preliminary data.</text>
</comment>
<sequence length="377" mass="42957">MDVHLQYNFMWYRNIPLLVHICYLTGYHRMSLIKHWGEIEQKPADVYIPDVSLDIERSMNKFCLAEFDIEHDVDQKSEQLMLQPMDPLMLYAISLHKYANDITEMIRVAELAIELDLIPPKDVIPPLPEIPQVSCRHVGNNLNYIPKQFTAFSLGKEIDVPEISDAVAKQILIKCVATMTAHIGYETTHQSVLDLLTDVLQSFLIKISRHLKVAEEDEESGRLCGFPHIAERVLTELGMDGIRGLHDYYQSRIVKYIGILRKRCSDLNDHYAKLLIPKSPPQMDKMNKMVRVKVEEEDIAESDNPEVHFPSLEGEVGLSSLETGFQLLNSLEAETQLQTLGETEEELTTNASPSVVSIPETEVTSNLSPYAKKKRTK</sequence>
<dbReference type="InterPro" id="IPR006565">
    <property type="entry name" value="BTP"/>
</dbReference>
<evidence type="ECO:0000259" key="6">
    <source>
        <dbReference type="SMART" id="SM00576"/>
    </source>
</evidence>
<keyword evidence="3" id="KW-0804">Transcription</keyword>
<organism evidence="7 8">
    <name type="scientific">Popillia japonica</name>
    <name type="common">Japanese beetle</name>
    <dbReference type="NCBI Taxonomy" id="7064"/>
    <lineage>
        <taxon>Eukaryota</taxon>
        <taxon>Metazoa</taxon>
        <taxon>Ecdysozoa</taxon>
        <taxon>Arthropoda</taxon>
        <taxon>Hexapoda</taxon>
        <taxon>Insecta</taxon>
        <taxon>Pterygota</taxon>
        <taxon>Neoptera</taxon>
        <taxon>Endopterygota</taxon>
        <taxon>Coleoptera</taxon>
        <taxon>Polyphaga</taxon>
        <taxon>Scarabaeiformia</taxon>
        <taxon>Scarabaeidae</taxon>
        <taxon>Rutelinae</taxon>
        <taxon>Popillia</taxon>
    </lineage>
</organism>
<dbReference type="GO" id="GO:0005634">
    <property type="term" value="C:nucleus"/>
    <property type="evidence" value="ECO:0007669"/>
    <property type="project" value="UniProtKB-SubCell"/>
</dbReference>
<keyword evidence="4" id="KW-0539">Nucleus</keyword>
<dbReference type="PANTHER" id="PTHR28598:SF1">
    <property type="entry name" value="STAGA COMPLEX 65 SUBUNIT GAMMA"/>
    <property type="match status" value="1"/>
</dbReference>
<proteinExistence type="predicted"/>
<dbReference type="SMART" id="SM00576">
    <property type="entry name" value="BTP"/>
    <property type="match status" value="1"/>
</dbReference>
<evidence type="ECO:0000256" key="4">
    <source>
        <dbReference type="ARBA" id="ARBA00023242"/>
    </source>
</evidence>
<feature type="region of interest" description="Disordered" evidence="5">
    <location>
        <begin position="340"/>
        <end position="377"/>
    </location>
</feature>
<evidence type="ECO:0000256" key="5">
    <source>
        <dbReference type="SAM" id="MobiDB-lite"/>
    </source>
</evidence>
<keyword evidence="8" id="KW-1185">Reference proteome</keyword>
<evidence type="ECO:0000313" key="7">
    <source>
        <dbReference type="EMBL" id="KAK9688432.1"/>
    </source>
</evidence>
<dbReference type="EMBL" id="JASPKY010000590">
    <property type="protein sequence ID" value="KAK9688432.1"/>
    <property type="molecule type" value="Genomic_DNA"/>
</dbReference>
<dbReference type="AlphaFoldDB" id="A0AAW1IFS7"/>
<dbReference type="GO" id="GO:0000124">
    <property type="term" value="C:SAGA complex"/>
    <property type="evidence" value="ECO:0007669"/>
    <property type="project" value="InterPro"/>
</dbReference>
<dbReference type="InterPro" id="IPR039460">
    <property type="entry name" value="SUPT7L/Spt7"/>
</dbReference>
<comment type="subcellular location">
    <subcellularLocation>
        <location evidence="1">Nucleus</location>
    </subcellularLocation>
</comment>
<evidence type="ECO:0000256" key="2">
    <source>
        <dbReference type="ARBA" id="ARBA00023015"/>
    </source>
</evidence>
<evidence type="ECO:0000313" key="8">
    <source>
        <dbReference type="Proteomes" id="UP001458880"/>
    </source>
</evidence>
<dbReference type="GO" id="GO:0003713">
    <property type="term" value="F:transcription coactivator activity"/>
    <property type="evidence" value="ECO:0007669"/>
    <property type="project" value="TreeGrafter"/>
</dbReference>
<dbReference type="GO" id="GO:0046982">
    <property type="term" value="F:protein heterodimerization activity"/>
    <property type="evidence" value="ECO:0007669"/>
    <property type="project" value="InterPro"/>
</dbReference>
<protein>
    <submittedName>
        <fullName evidence="7">Bromodomain associated</fullName>
    </submittedName>
</protein>
<keyword evidence="2" id="KW-0805">Transcription regulation</keyword>
<feature type="domain" description="Bromodomain associated" evidence="6">
    <location>
        <begin position="165"/>
        <end position="244"/>
    </location>
</feature>
<dbReference type="InterPro" id="IPR009072">
    <property type="entry name" value="Histone-fold"/>
</dbReference>
<evidence type="ECO:0000256" key="1">
    <source>
        <dbReference type="ARBA" id="ARBA00004123"/>
    </source>
</evidence>
<evidence type="ECO:0000256" key="3">
    <source>
        <dbReference type="ARBA" id="ARBA00023163"/>
    </source>
</evidence>
<dbReference type="Gene3D" id="1.10.20.10">
    <property type="entry name" value="Histone, subunit A"/>
    <property type="match status" value="1"/>
</dbReference>